<dbReference type="GeneID" id="83183911"/>
<evidence type="ECO:0000313" key="4">
    <source>
        <dbReference type="Proteomes" id="UP001150904"/>
    </source>
</evidence>
<feature type="compositionally biased region" description="Basic and acidic residues" evidence="1">
    <location>
        <begin position="99"/>
        <end position="137"/>
    </location>
</feature>
<keyword evidence="4" id="KW-1185">Reference proteome</keyword>
<protein>
    <submittedName>
        <fullName evidence="3">Universal stress protein A</fullName>
    </submittedName>
</protein>
<feature type="compositionally biased region" description="Basic and acidic residues" evidence="1">
    <location>
        <begin position="321"/>
        <end position="336"/>
    </location>
</feature>
<reference evidence="3" key="1">
    <citation type="submission" date="2022-12" db="EMBL/GenBank/DDBJ databases">
        <authorList>
            <person name="Petersen C."/>
        </authorList>
    </citation>
    <scope>NUCLEOTIDE SEQUENCE</scope>
    <source>
        <strain evidence="3">IBT 15544</strain>
    </source>
</reference>
<organism evidence="3 4">
    <name type="scientific">Penicillium cinerascens</name>
    <dbReference type="NCBI Taxonomy" id="70096"/>
    <lineage>
        <taxon>Eukaryota</taxon>
        <taxon>Fungi</taxon>
        <taxon>Dikarya</taxon>
        <taxon>Ascomycota</taxon>
        <taxon>Pezizomycotina</taxon>
        <taxon>Eurotiomycetes</taxon>
        <taxon>Eurotiomycetidae</taxon>
        <taxon>Eurotiales</taxon>
        <taxon>Aspergillaceae</taxon>
        <taxon>Penicillium</taxon>
    </lineage>
</organism>
<feature type="region of interest" description="Disordered" evidence="1">
    <location>
        <begin position="627"/>
        <end position="648"/>
    </location>
</feature>
<gene>
    <name evidence="3" type="ORF">N7498_009554</name>
</gene>
<reference evidence="3" key="2">
    <citation type="journal article" date="2023" name="IMA Fungus">
        <title>Comparative genomic study of the Penicillium genus elucidates a diverse pangenome and 15 lateral gene transfer events.</title>
        <authorList>
            <person name="Petersen C."/>
            <person name="Sorensen T."/>
            <person name="Nielsen M.R."/>
            <person name="Sondergaard T.E."/>
            <person name="Sorensen J.L."/>
            <person name="Fitzpatrick D.A."/>
            <person name="Frisvad J.C."/>
            <person name="Nielsen K.L."/>
        </authorList>
    </citation>
    <scope>NUCLEOTIDE SEQUENCE</scope>
    <source>
        <strain evidence="3">IBT 15544</strain>
    </source>
</reference>
<dbReference type="PANTHER" id="PTHR46100">
    <property type="entry name" value="IMP2'P"/>
    <property type="match status" value="1"/>
</dbReference>
<comment type="caution">
    <text evidence="3">The sequence shown here is derived from an EMBL/GenBank/DDBJ whole genome shotgun (WGS) entry which is preliminary data.</text>
</comment>
<dbReference type="InterPro" id="IPR006015">
    <property type="entry name" value="Universal_stress_UspA"/>
</dbReference>
<feature type="compositionally biased region" description="Basic and acidic residues" evidence="1">
    <location>
        <begin position="227"/>
        <end position="245"/>
    </location>
</feature>
<feature type="compositionally biased region" description="Basic and acidic residues" evidence="1">
    <location>
        <begin position="14"/>
        <end position="23"/>
    </location>
</feature>
<dbReference type="InterPro" id="IPR006016">
    <property type="entry name" value="UspA"/>
</dbReference>
<feature type="compositionally biased region" description="Polar residues" evidence="1">
    <location>
        <begin position="25"/>
        <end position="55"/>
    </location>
</feature>
<dbReference type="Pfam" id="PF00582">
    <property type="entry name" value="Usp"/>
    <property type="match status" value="1"/>
</dbReference>
<feature type="compositionally biased region" description="Polar residues" evidence="1">
    <location>
        <begin position="183"/>
        <end position="198"/>
    </location>
</feature>
<dbReference type="AlphaFoldDB" id="A0A9W9M6I7"/>
<dbReference type="InterPro" id="IPR014729">
    <property type="entry name" value="Rossmann-like_a/b/a_fold"/>
</dbReference>
<feature type="compositionally biased region" description="Polar residues" evidence="1">
    <location>
        <begin position="634"/>
        <end position="648"/>
    </location>
</feature>
<dbReference type="EMBL" id="JAPQKR010000016">
    <property type="protein sequence ID" value="KAJ5190569.1"/>
    <property type="molecule type" value="Genomic_DNA"/>
</dbReference>
<name>A0A9W9M6I7_9EURO</name>
<feature type="region of interest" description="Disordered" evidence="1">
    <location>
        <begin position="1"/>
        <end position="391"/>
    </location>
</feature>
<dbReference type="SUPFAM" id="SSF52402">
    <property type="entry name" value="Adenine nucleotide alpha hydrolases-like"/>
    <property type="match status" value="1"/>
</dbReference>
<dbReference type="Proteomes" id="UP001150904">
    <property type="component" value="Unassembled WGS sequence"/>
</dbReference>
<dbReference type="RefSeq" id="XP_058303509.1">
    <property type="nucleotide sequence ID" value="XM_058456610.1"/>
</dbReference>
<feature type="domain" description="UspA" evidence="2">
    <location>
        <begin position="528"/>
        <end position="625"/>
    </location>
</feature>
<proteinExistence type="predicted"/>
<evidence type="ECO:0000256" key="1">
    <source>
        <dbReference type="SAM" id="MobiDB-lite"/>
    </source>
</evidence>
<feature type="compositionally biased region" description="Low complexity" evidence="1">
    <location>
        <begin position="87"/>
        <end position="97"/>
    </location>
</feature>
<feature type="compositionally biased region" description="Basic and acidic residues" evidence="1">
    <location>
        <begin position="257"/>
        <end position="279"/>
    </location>
</feature>
<dbReference type="OrthoDB" id="992776at2759"/>
<feature type="compositionally biased region" description="Polar residues" evidence="1">
    <location>
        <begin position="359"/>
        <end position="375"/>
    </location>
</feature>
<sequence length="659" mass="71783">MSYHAGRISPRSSETSEEHETRRPQSNSSAPNKGQKPSSLSRAVQNLLSTPQSTRSAGTGLGGVSLSLRRGSRSPVEPLVSSPLRISSSVMASAPSSPERPKSDADDIPRRSSDQFDREKHHLVSTEAVLEKDDLAKSDVTSELPGSKRQSRDKFQGKRGMVAMMSGLESRLFPRSFSRGRESNGSSARRGSSLDSRTSPSSQPGRSISPSSRSSQSGPKPTLSNTEKGKGLKMEDVHNQSDEVLPKSSSRFPDYVKPTDYEEAGVRLAKDVFDRDKNIIESSDEDTDKSFSEDDNVGLGQWRGRKKKDTDISSITPSDFIKPKENKTPPTDEKKPTKNVSFQDNDKKPRKSALKSVIHPQTSFDIPTPHSQSAAGTPYGSEDEAEKEDVHRAQQLSIFMSTIDSRVPNRSIRTIVRENFASMQEEADGGRRRQRKYLVALDLSDESVYALEWTIGAVLRNGDTLYAIYAMHEDANSSSVQVGEGAKAMKDADAVVGTQTKEASQGYNAASRTILGRLGPGTGSKSSSADSRAYPVAEAERVKAAESISKTCIHLLRKTLLQVRIAVEVIHCKSPKLMVTEAIDELEPTMVVVGARGQSALKGVLLGSFSNYLLSNSSVPVMVARRKLKRHPSKGSQASKIRLSNNLPTPKSLIDAKVD</sequence>
<dbReference type="PRINTS" id="PR01438">
    <property type="entry name" value="UNVRSLSTRESS"/>
</dbReference>
<evidence type="ECO:0000259" key="2">
    <source>
        <dbReference type="Pfam" id="PF00582"/>
    </source>
</evidence>
<evidence type="ECO:0000313" key="3">
    <source>
        <dbReference type="EMBL" id="KAJ5190569.1"/>
    </source>
</evidence>
<dbReference type="CDD" id="cd23659">
    <property type="entry name" value="USP_At3g01520-like"/>
    <property type="match status" value="1"/>
</dbReference>
<feature type="compositionally biased region" description="Low complexity" evidence="1">
    <location>
        <begin position="199"/>
        <end position="219"/>
    </location>
</feature>
<dbReference type="Gene3D" id="3.40.50.620">
    <property type="entry name" value="HUPs"/>
    <property type="match status" value="1"/>
</dbReference>
<accession>A0A9W9M6I7</accession>
<dbReference type="PANTHER" id="PTHR46100:SF4">
    <property type="entry name" value="USPA DOMAIN-CONTAINING PROTEIN"/>
    <property type="match status" value="1"/>
</dbReference>